<evidence type="ECO:0000313" key="2">
    <source>
        <dbReference type="EMBL" id="NML47153.1"/>
    </source>
</evidence>
<evidence type="ECO:0000313" key="3">
    <source>
        <dbReference type="Proteomes" id="UP000541185"/>
    </source>
</evidence>
<keyword evidence="1" id="KW-0812">Transmembrane</keyword>
<feature type="transmembrane region" description="Helical" evidence="1">
    <location>
        <begin position="41"/>
        <end position="64"/>
    </location>
</feature>
<proteinExistence type="predicted"/>
<keyword evidence="3" id="KW-1185">Reference proteome</keyword>
<keyword evidence="1" id="KW-1133">Transmembrane helix</keyword>
<name>A0A848HF43_9BURK</name>
<organism evidence="2 3">
    <name type="scientific">Ramlibacter agri</name>
    <dbReference type="NCBI Taxonomy" id="2728837"/>
    <lineage>
        <taxon>Bacteria</taxon>
        <taxon>Pseudomonadati</taxon>
        <taxon>Pseudomonadota</taxon>
        <taxon>Betaproteobacteria</taxon>
        <taxon>Burkholderiales</taxon>
        <taxon>Comamonadaceae</taxon>
        <taxon>Ramlibacter</taxon>
    </lineage>
</organism>
<dbReference type="EMBL" id="JABBFX010000003">
    <property type="protein sequence ID" value="NML47153.1"/>
    <property type="molecule type" value="Genomic_DNA"/>
</dbReference>
<protein>
    <submittedName>
        <fullName evidence="2">Uncharacterized protein</fullName>
    </submittedName>
</protein>
<sequence>MRRPLGIGLAWIFNVWGTFDLFDAFYQANASGLSPGQLGATFFIPTLIVPMLLVTHFLAFRILLRAEHSPELAGAAAAR</sequence>
<comment type="caution">
    <text evidence="2">The sequence shown here is derived from an EMBL/GenBank/DDBJ whole genome shotgun (WGS) entry which is preliminary data.</text>
</comment>
<accession>A0A848HF43</accession>
<dbReference type="AlphaFoldDB" id="A0A848HF43"/>
<gene>
    <name evidence="2" type="ORF">HHL11_25630</name>
</gene>
<reference evidence="2 3" key="1">
    <citation type="submission" date="2020-04" db="EMBL/GenBank/DDBJ databases">
        <title>Ramlibacter sp. G-1-2-2 isolated from soil.</title>
        <authorList>
            <person name="Dahal R.H."/>
        </authorList>
    </citation>
    <scope>NUCLEOTIDE SEQUENCE [LARGE SCALE GENOMIC DNA]</scope>
    <source>
        <strain evidence="2 3">G-1-2-2</strain>
    </source>
</reference>
<dbReference type="RefSeq" id="WP_169421445.1">
    <property type="nucleotide sequence ID" value="NZ_JABBFX010000003.1"/>
</dbReference>
<dbReference type="Proteomes" id="UP000541185">
    <property type="component" value="Unassembled WGS sequence"/>
</dbReference>
<keyword evidence="1" id="KW-0472">Membrane</keyword>
<evidence type="ECO:0000256" key="1">
    <source>
        <dbReference type="SAM" id="Phobius"/>
    </source>
</evidence>